<sequence>MSEIMQQTLIDLQLPTMSLVEKFCETPEEVKSFFAGMTAVYENDPTADNIRRIADKIKSRDSREQKQDWLRQELKQVSATARENAVEKYIKQKNAVPAGLPCSGDLLTYLDYVPRQAKDELLEAQAAARILSHLSEGRKDLKGTVIGIGPDGMPKEAKEFLNKPFATSIQRTEQIADFLCAYQNNEKQINLSQMHDDRLEALCRGDMPQDSMPEVAKALAECRKYAVQTLKKSAENIAAYYPEAASRINALAADYPETDNAPVNFALIARTAEAAAGKSIAYYGTVISGADRPAEPGADSFNAAEAALFKEIIGKRNRQIQNAQVHLNILEHTQDIR</sequence>
<gene>
    <name evidence="1" type="ORF">IAD20_01965</name>
</gene>
<reference evidence="1" key="2">
    <citation type="journal article" date="2021" name="PeerJ">
        <title>Extensive microbial diversity within the chicken gut microbiome revealed by metagenomics and culture.</title>
        <authorList>
            <person name="Gilroy R."/>
            <person name="Ravi A."/>
            <person name="Getino M."/>
            <person name="Pursley I."/>
            <person name="Horton D.L."/>
            <person name="Alikhan N.F."/>
            <person name="Baker D."/>
            <person name="Gharbi K."/>
            <person name="Hall N."/>
            <person name="Watson M."/>
            <person name="Adriaenssens E.M."/>
            <person name="Foster-Nyarko E."/>
            <person name="Jarju S."/>
            <person name="Secka A."/>
            <person name="Antonio M."/>
            <person name="Oren A."/>
            <person name="Chaudhuri R.R."/>
            <person name="La Ragione R."/>
            <person name="Hildebrand F."/>
            <person name="Pallen M.J."/>
        </authorList>
    </citation>
    <scope>NUCLEOTIDE SEQUENCE</scope>
    <source>
        <strain evidence="1">ChiW3-316</strain>
    </source>
</reference>
<dbReference type="AlphaFoldDB" id="A0A9D1M2S2"/>
<organism evidence="1 2">
    <name type="scientific">Candidatus Scatocola faecipullorum</name>
    <dbReference type="NCBI Taxonomy" id="2840917"/>
    <lineage>
        <taxon>Bacteria</taxon>
        <taxon>Pseudomonadati</taxon>
        <taxon>Pseudomonadota</taxon>
        <taxon>Alphaproteobacteria</taxon>
        <taxon>Rhodospirillales</taxon>
        <taxon>Rhodospirillaceae</taxon>
        <taxon>Rhodospirillaceae incertae sedis</taxon>
        <taxon>Candidatus Scatocola</taxon>
    </lineage>
</organism>
<dbReference type="Proteomes" id="UP000824107">
    <property type="component" value="Unassembled WGS sequence"/>
</dbReference>
<evidence type="ECO:0000313" key="2">
    <source>
        <dbReference type="Proteomes" id="UP000824107"/>
    </source>
</evidence>
<protein>
    <submittedName>
        <fullName evidence="1">Uncharacterized protein</fullName>
    </submittedName>
</protein>
<comment type="caution">
    <text evidence="1">The sequence shown here is derived from an EMBL/GenBank/DDBJ whole genome shotgun (WGS) entry which is preliminary data.</text>
</comment>
<dbReference type="EMBL" id="DVNC01000019">
    <property type="protein sequence ID" value="HIU52828.1"/>
    <property type="molecule type" value="Genomic_DNA"/>
</dbReference>
<evidence type="ECO:0000313" key="1">
    <source>
        <dbReference type="EMBL" id="HIU52828.1"/>
    </source>
</evidence>
<name>A0A9D1M2S2_9PROT</name>
<reference evidence="1" key="1">
    <citation type="submission" date="2020-10" db="EMBL/GenBank/DDBJ databases">
        <authorList>
            <person name="Gilroy R."/>
        </authorList>
    </citation>
    <scope>NUCLEOTIDE SEQUENCE</scope>
    <source>
        <strain evidence="1">ChiW3-316</strain>
    </source>
</reference>
<accession>A0A9D1M2S2</accession>
<proteinExistence type="predicted"/>